<gene>
    <name evidence="6" type="ORF">MAR_033173</name>
</gene>
<dbReference type="Proteomes" id="UP001164746">
    <property type="component" value="Chromosome 17"/>
</dbReference>
<feature type="region of interest" description="Disordered" evidence="4">
    <location>
        <begin position="499"/>
        <end position="536"/>
    </location>
</feature>
<feature type="compositionally biased region" description="Basic and acidic residues" evidence="4">
    <location>
        <begin position="114"/>
        <end position="123"/>
    </location>
</feature>
<dbReference type="InterPro" id="IPR036034">
    <property type="entry name" value="PDZ_sf"/>
</dbReference>
<feature type="compositionally biased region" description="Basic and acidic residues" evidence="4">
    <location>
        <begin position="161"/>
        <end position="171"/>
    </location>
</feature>
<dbReference type="InterPro" id="IPR051844">
    <property type="entry name" value="USH2_Complex_Protein"/>
</dbReference>
<dbReference type="SMART" id="SM00228">
    <property type="entry name" value="PDZ"/>
    <property type="match status" value="1"/>
</dbReference>
<keyword evidence="7" id="KW-1185">Reference proteome</keyword>
<dbReference type="PROSITE" id="PS50106">
    <property type="entry name" value="PDZ"/>
    <property type="match status" value="1"/>
</dbReference>
<evidence type="ECO:0000256" key="4">
    <source>
        <dbReference type="SAM" id="MobiDB-lite"/>
    </source>
</evidence>
<dbReference type="EMBL" id="CP111028">
    <property type="protein sequence ID" value="WAR30631.1"/>
    <property type="molecule type" value="Genomic_DNA"/>
</dbReference>
<dbReference type="SUPFAM" id="SSF50156">
    <property type="entry name" value="PDZ domain-like"/>
    <property type="match status" value="2"/>
</dbReference>
<sequence length="536" mass="60424">MKSPTSSVTKHKKYHRVIDWKSLISSFTMSSLSSDISKTMSKSVQKLQDALNMHLDATEKTEFVGILNQFQTSRNMHDFTRRLKQLLDTPAKRQLLKLIKKIIPKSDVEDFERSVQSEARKFDTMPAKRAKKMQRTRPPLNSDDANRSLLSLGKQKKQKKEKTIKLKDESQSSKNSFDQKLLTYNPVRAVKTVKSALKAGKCNEIKRIIMKLSSELDKGYGLSIRGGSDFGIGVYVSIVDKDGLAELNGVMPGDLILEVNNTSFQGISHNDAAEVIRSARKLDMKICRVGRIPGTSVVHEMYRWVDGGGRTTSPPPELVNVTVNSGQGLGLMIRGGRDFGLGIYISGVDSMSIADKAGLKLVFTIKDVGKLPFGRTKIDKMSWVNRQGRRLRTESGNSDSSTTQESQLMLNTGISAEWDIIEHKASELLNETEQGTLRYYLSEYQGEFISVDGLAMASFELLNTKAKMTMMPEIRNWVRDDDLEKFDILLQRREAQKRHGFLPTSHSSHSLDNPRHHRMRQSWGPEKTLMVSHCPK</sequence>
<protein>
    <submittedName>
        <fullName evidence="6">WHRN-like protein</fullName>
    </submittedName>
</protein>
<evidence type="ECO:0000313" key="7">
    <source>
        <dbReference type="Proteomes" id="UP001164746"/>
    </source>
</evidence>
<dbReference type="InterPro" id="IPR001478">
    <property type="entry name" value="PDZ"/>
</dbReference>
<organism evidence="6 7">
    <name type="scientific">Mya arenaria</name>
    <name type="common">Soft-shell clam</name>
    <dbReference type="NCBI Taxonomy" id="6604"/>
    <lineage>
        <taxon>Eukaryota</taxon>
        <taxon>Metazoa</taxon>
        <taxon>Spiralia</taxon>
        <taxon>Lophotrochozoa</taxon>
        <taxon>Mollusca</taxon>
        <taxon>Bivalvia</taxon>
        <taxon>Autobranchia</taxon>
        <taxon>Heteroconchia</taxon>
        <taxon>Euheterodonta</taxon>
        <taxon>Imparidentia</taxon>
        <taxon>Neoheterodontei</taxon>
        <taxon>Myida</taxon>
        <taxon>Myoidea</taxon>
        <taxon>Myidae</taxon>
        <taxon>Mya</taxon>
    </lineage>
</organism>
<evidence type="ECO:0000256" key="1">
    <source>
        <dbReference type="ARBA" id="ARBA00004316"/>
    </source>
</evidence>
<keyword evidence="2" id="KW-0677">Repeat</keyword>
<evidence type="ECO:0000313" key="6">
    <source>
        <dbReference type="EMBL" id="WAR30631.1"/>
    </source>
</evidence>
<reference evidence="6" key="1">
    <citation type="submission" date="2022-11" db="EMBL/GenBank/DDBJ databases">
        <title>Centuries of genome instability and evolution in soft-shell clam transmissible cancer (bioRxiv).</title>
        <authorList>
            <person name="Hart S.F.M."/>
            <person name="Yonemitsu M.A."/>
            <person name="Giersch R.M."/>
            <person name="Beal B.F."/>
            <person name="Arriagada G."/>
            <person name="Davis B.W."/>
            <person name="Ostrander E.A."/>
            <person name="Goff S.P."/>
            <person name="Metzger M.J."/>
        </authorList>
    </citation>
    <scope>NUCLEOTIDE SEQUENCE</scope>
    <source>
        <strain evidence="6">MELC-2E11</strain>
        <tissue evidence="6">Siphon/mantle</tissue>
    </source>
</reference>
<name>A0ABY7GCD3_MYAAR</name>
<keyword evidence="3" id="KW-0966">Cell projection</keyword>
<feature type="non-terminal residue" evidence="6">
    <location>
        <position position="536"/>
    </location>
</feature>
<proteinExistence type="predicted"/>
<dbReference type="Pfam" id="PF00595">
    <property type="entry name" value="PDZ"/>
    <property type="match status" value="1"/>
</dbReference>
<evidence type="ECO:0000256" key="3">
    <source>
        <dbReference type="ARBA" id="ARBA00023273"/>
    </source>
</evidence>
<dbReference type="PANTHER" id="PTHR23116">
    <property type="entry name" value="PDZ DOMAIN CONTAINING WHIRLIN AND HARMONIN-RELATED"/>
    <property type="match status" value="1"/>
</dbReference>
<evidence type="ECO:0000259" key="5">
    <source>
        <dbReference type="PROSITE" id="PS50106"/>
    </source>
</evidence>
<dbReference type="Gene3D" id="2.30.42.10">
    <property type="match status" value="2"/>
</dbReference>
<accession>A0ABY7GCD3</accession>
<dbReference type="Gene3D" id="1.20.1160.20">
    <property type="match status" value="2"/>
</dbReference>
<feature type="domain" description="PDZ" evidence="5">
    <location>
        <begin position="209"/>
        <end position="279"/>
    </location>
</feature>
<feature type="region of interest" description="Disordered" evidence="4">
    <location>
        <begin position="114"/>
        <end position="171"/>
    </location>
</feature>
<comment type="subcellular location">
    <subcellularLocation>
        <location evidence="1">Cell projection</location>
    </subcellularLocation>
</comment>
<evidence type="ECO:0000256" key="2">
    <source>
        <dbReference type="ARBA" id="ARBA00022737"/>
    </source>
</evidence>
<dbReference type="PANTHER" id="PTHR23116:SF29">
    <property type="entry name" value="PDZ DOMAIN-CONTAINING PROTEIN 7"/>
    <property type="match status" value="1"/>
</dbReference>